<evidence type="ECO:0000313" key="2">
    <source>
        <dbReference type="EMBL" id="TKZ22327.1"/>
    </source>
</evidence>
<dbReference type="AlphaFoldDB" id="A0A4U7N9D6"/>
<feature type="coiled-coil region" evidence="1">
    <location>
        <begin position="119"/>
        <end position="146"/>
    </location>
</feature>
<dbReference type="EMBL" id="SULI01000001">
    <property type="protein sequence ID" value="TKZ22327.1"/>
    <property type="molecule type" value="Genomic_DNA"/>
</dbReference>
<comment type="caution">
    <text evidence="2">The sequence shown here is derived from an EMBL/GenBank/DDBJ whole genome shotgun (WGS) entry which is preliminary data.</text>
</comment>
<dbReference type="Proteomes" id="UP000306575">
    <property type="component" value="Unassembled WGS sequence"/>
</dbReference>
<sequence length="485" mass="52519">MRFLRQSLTGLFLTAITVGLLLFAANMIRGAIEQRLANENGRPTSRERVFAVNVIQAVSETIAPELIAFGQIQSRRSLEVRAKASGSVVHLAENFLDGGNVTAGQVLLQVDPARAEYALERVSNDIQDAQAESRDATRTLELAHDELKAASDQVALRQKALARQLDLQKREVGTTAAVEVAELAVAAAQQAELSRRQSLTQAQARIEQAATRIERARIAQDEAKRNLADTTLHATFSGTLSDVAVVQGGLVSLNERLATLIDGDALEVVFRVSTSQYARLLDEQGGLMSSEVRATLEVLGLDLSSTGVITRDGAAVGEGQTGRRIFARLDQTRGLKPGDFVTVRVQEKSLENVVRLPASALDATNRVLLVTEDDRLESLTVDLLRRQDDMVLVRGAGLVGRKVVTRRTPLLGAGIQVKPLEASGETVLPENDLVALSAERRAELIAFVNSRSGLPEEIKQNILEKLGQEQVPAKLVDRLQSRMGG</sequence>
<dbReference type="RefSeq" id="WP_138014346.1">
    <property type="nucleotide sequence ID" value="NZ_SULI01000001.1"/>
</dbReference>
<proteinExistence type="predicted"/>
<reference evidence="2 3" key="1">
    <citation type="submission" date="2019-04" db="EMBL/GenBank/DDBJ databases">
        <title>Genome sequence of Pelagicola litoralis CL-ES2.</title>
        <authorList>
            <person name="Cao J."/>
        </authorList>
    </citation>
    <scope>NUCLEOTIDE SEQUENCE [LARGE SCALE GENOMIC DNA]</scope>
    <source>
        <strain evidence="2 3">CL-ES2</strain>
    </source>
</reference>
<keyword evidence="1" id="KW-0175">Coiled coil</keyword>
<gene>
    <name evidence="2" type="ORF">FAP39_00175</name>
</gene>
<dbReference type="Gene3D" id="2.40.30.170">
    <property type="match status" value="1"/>
</dbReference>
<dbReference type="GO" id="GO:1990281">
    <property type="term" value="C:efflux pump complex"/>
    <property type="evidence" value="ECO:0007669"/>
    <property type="project" value="TreeGrafter"/>
</dbReference>
<dbReference type="Gene3D" id="1.10.287.470">
    <property type="entry name" value="Helix hairpin bin"/>
    <property type="match status" value="1"/>
</dbReference>
<name>A0A4U7N9D6_9RHOB</name>
<protein>
    <submittedName>
        <fullName evidence="2">HlyD family efflux transporter periplasmic adaptor subunit</fullName>
    </submittedName>
</protein>
<keyword evidence="3" id="KW-1185">Reference proteome</keyword>
<evidence type="ECO:0000256" key="1">
    <source>
        <dbReference type="SAM" id="Coils"/>
    </source>
</evidence>
<dbReference type="SUPFAM" id="SSF111369">
    <property type="entry name" value="HlyD-like secretion proteins"/>
    <property type="match status" value="2"/>
</dbReference>
<dbReference type="OrthoDB" id="7626141at2"/>
<dbReference type="Gene3D" id="2.40.420.20">
    <property type="match status" value="1"/>
</dbReference>
<organism evidence="2 3">
    <name type="scientific">Shimia litoralis</name>
    <dbReference type="NCBI Taxonomy" id="420403"/>
    <lineage>
        <taxon>Bacteria</taxon>
        <taxon>Pseudomonadati</taxon>
        <taxon>Pseudomonadota</taxon>
        <taxon>Alphaproteobacteria</taxon>
        <taxon>Rhodobacterales</taxon>
        <taxon>Roseobacteraceae</taxon>
    </lineage>
</organism>
<dbReference type="Gene3D" id="2.40.50.100">
    <property type="match status" value="1"/>
</dbReference>
<feature type="coiled-coil region" evidence="1">
    <location>
        <begin position="199"/>
        <end position="226"/>
    </location>
</feature>
<evidence type="ECO:0000313" key="3">
    <source>
        <dbReference type="Proteomes" id="UP000306575"/>
    </source>
</evidence>
<accession>A0A4U7N9D6</accession>
<dbReference type="PANTHER" id="PTHR30469">
    <property type="entry name" value="MULTIDRUG RESISTANCE PROTEIN MDTA"/>
    <property type="match status" value="1"/>
</dbReference>
<dbReference type="GO" id="GO:0015562">
    <property type="term" value="F:efflux transmembrane transporter activity"/>
    <property type="evidence" value="ECO:0007669"/>
    <property type="project" value="TreeGrafter"/>
</dbReference>